<proteinExistence type="predicted"/>
<evidence type="ECO:0000259" key="1">
    <source>
        <dbReference type="Pfam" id="PF00144"/>
    </source>
</evidence>
<dbReference type="InterPro" id="IPR050491">
    <property type="entry name" value="AmpC-like"/>
</dbReference>
<evidence type="ECO:0000313" key="2">
    <source>
        <dbReference type="EMBL" id="RAI77334.1"/>
    </source>
</evidence>
<dbReference type="Proteomes" id="UP000249016">
    <property type="component" value="Unassembled WGS sequence"/>
</dbReference>
<sequence length="185" mass="20562">MGRVIEKVTGQRYADYVNSTLLHPIGITDMQIGGNSKAEKKPNEVVYYEEGNEPYTINLSRMDAGAGWIASATDLVKLIIVVDGLNRKKDILTSLIIQKMLTPSTANKEYACGWGLATSGNLRNWYHFGELMGTASLLAHTHLGYSWAILTNTGYQNEQTHADLDQLLWNAINDSATPWPDKDLF</sequence>
<protein>
    <recommendedName>
        <fullName evidence="1">Beta-lactamase-related domain-containing protein</fullName>
    </recommendedName>
</protein>
<dbReference type="Pfam" id="PF00144">
    <property type="entry name" value="Beta-lactamase"/>
    <property type="match status" value="1"/>
</dbReference>
<accession>A0A327NU24</accession>
<dbReference type="PANTHER" id="PTHR46825:SF9">
    <property type="entry name" value="BETA-LACTAMASE-RELATED DOMAIN-CONTAINING PROTEIN"/>
    <property type="match status" value="1"/>
</dbReference>
<dbReference type="EMBL" id="QLII01000001">
    <property type="protein sequence ID" value="RAI77334.1"/>
    <property type="molecule type" value="Genomic_DNA"/>
</dbReference>
<gene>
    <name evidence="2" type="ORF">HMF3257_29870</name>
</gene>
<reference evidence="2 3" key="1">
    <citation type="submission" date="2018-06" db="EMBL/GenBank/DDBJ databases">
        <title>Spirosoma sp. HMF3257 Genome sequencing and assembly.</title>
        <authorList>
            <person name="Kang H."/>
            <person name="Cha I."/>
            <person name="Kim H."/>
            <person name="Kang J."/>
            <person name="Joh K."/>
        </authorList>
    </citation>
    <scope>NUCLEOTIDE SEQUENCE [LARGE SCALE GENOMIC DNA]</scope>
    <source>
        <strain evidence="2 3">HMF3257</strain>
    </source>
</reference>
<dbReference type="InterPro" id="IPR001466">
    <property type="entry name" value="Beta-lactam-related"/>
</dbReference>
<feature type="domain" description="Beta-lactamase-related" evidence="1">
    <location>
        <begin position="1"/>
        <end position="163"/>
    </location>
</feature>
<keyword evidence="3" id="KW-1185">Reference proteome</keyword>
<dbReference type="PANTHER" id="PTHR46825">
    <property type="entry name" value="D-ALANYL-D-ALANINE-CARBOXYPEPTIDASE/ENDOPEPTIDASE AMPH"/>
    <property type="match status" value="1"/>
</dbReference>
<organism evidence="2 3">
    <name type="scientific">Spirosoma telluris</name>
    <dbReference type="NCBI Taxonomy" id="2183553"/>
    <lineage>
        <taxon>Bacteria</taxon>
        <taxon>Pseudomonadati</taxon>
        <taxon>Bacteroidota</taxon>
        <taxon>Cytophagia</taxon>
        <taxon>Cytophagales</taxon>
        <taxon>Cytophagaceae</taxon>
        <taxon>Spirosoma</taxon>
    </lineage>
</organism>
<dbReference type="Gene3D" id="3.40.710.10">
    <property type="entry name" value="DD-peptidase/beta-lactamase superfamily"/>
    <property type="match status" value="1"/>
</dbReference>
<dbReference type="SUPFAM" id="SSF56601">
    <property type="entry name" value="beta-lactamase/transpeptidase-like"/>
    <property type="match status" value="1"/>
</dbReference>
<evidence type="ECO:0000313" key="3">
    <source>
        <dbReference type="Proteomes" id="UP000249016"/>
    </source>
</evidence>
<dbReference type="AlphaFoldDB" id="A0A327NU24"/>
<dbReference type="InterPro" id="IPR012338">
    <property type="entry name" value="Beta-lactam/transpept-like"/>
</dbReference>
<comment type="caution">
    <text evidence="2">The sequence shown here is derived from an EMBL/GenBank/DDBJ whole genome shotgun (WGS) entry which is preliminary data.</text>
</comment>
<dbReference type="RefSeq" id="WP_111347875.1">
    <property type="nucleotide sequence ID" value="NZ_QLII01000001.1"/>
</dbReference>
<name>A0A327NU24_9BACT</name>